<name>A0A397SDR9_9GLOM</name>
<comment type="caution">
    <text evidence="1">The sequence shown here is derived from an EMBL/GenBank/DDBJ whole genome shotgun (WGS) entry which is preliminary data.</text>
</comment>
<dbReference type="OrthoDB" id="10491917at2759"/>
<dbReference type="AlphaFoldDB" id="A0A397SDR9"/>
<gene>
    <name evidence="1" type="ORF">C1645_835440</name>
</gene>
<evidence type="ECO:0000313" key="1">
    <source>
        <dbReference type="EMBL" id="RIA82395.1"/>
    </source>
</evidence>
<evidence type="ECO:0000313" key="2">
    <source>
        <dbReference type="Proteomes" id="UP000265703"/>
    </source>
</evidence>
<accession>A0A397SDR9</accession>
<dbReference type="Proteomes" id="UP000265703">
    <property type="component" value="Unassembled WGS sequence"/>
</dbReference>
<organism evidence="1 2">
    <name type="scientific">Glomus cerebriforme</name>
    <dbReference type="NCBI Taxonomy" id="658196"/>
    <lineage>
        <taxon>Eukaryota</taxon>
        <taxon>Fungi</taxon>
        <taxon>Fungi incertae sedis</taxon>
        <taxon>Mucoromycota</taxon>
        <taxon>Glomeromycotina</taxon>
        <taxon>Glomeromycetes</taxon>
        <taxon>Glomerales</taxon>
        <taxon>Glomeraceae</taxon>
        <taxon>Glomus</taxon>
    </lineage>
</organism>
<dbReference type="EMBL" id="QKYT01000670">
    <property type="protein sequence ID" value="RIA82395.1"/>
    <property type="molecule type" value="Genomic_DNA"/>
</dbReference>
<protein>
    <submittedName>
        <fullName evidence="1">Uncharacterized protein</fullName>
    </submittedName>
</protein>
<keyword evidence="2" id="KW-1185">Reference proteome</keyword>
<reference evidence="1 2" key="1">
    <citation type="submission" date="2018-06" db="EMBL/GenBank/DDBJ databases">
        <title>Comparative genomics reveals the genomic features of Rhizophagus irregularis, R. cerebriforme, R. diaphanum and Gigaspora rosea, and their symbiotic lifestyle signature.</title>
        <authorList>
            <person name="Morin E."/>
            <person name="San Clemente H."/>
            <person name="Chen E.C.H."/>
            <person name="De La Providencia I."/>
            <person name="Hainaut M."/>
            <person name="Kuo A."/>
            <person name="Kohler A."/>
            <person name="Murat C."/>
            <person name="Tang N."/>
            <person name="Roy S."/>
            <person name="Loubradou J."/>
            <person name="Henrissat B."/>
            <person name="Grigoriev I.V."/>
            <person name="Corradi N."/>
            <person name="Roux C."/>
            <person name="Martin F.M."/>
        </authorList>
    </citation>
    <scope>NUCLEOTIDE SEQUENCE [LARGE SCALE GENOMIC DNA]</scope>
    <source>
        <strain evidence="1 2">DAOM 227022</strain>
    </source>
</reference>
<sequence>MAEIKILTKDEGSQDEYFGDLTGGITMSLRKFISQETETENGVKVPKYEILIFPEHPKIKELEESKIGGQVRDEDKRKRIFSPEKSITIKDNSYSAKLEQLKNQNNLMPEEISQ</sequence>
<proteinExistence type="predicted"/>